<dbReference type="EMBL" id="GBXM01021107">
    <property type="protein sequence ID" value="JAH87470.1"/>
    <property type="molecule type" value="Transcribed_RNA"/>
</dbReference>
<proteinExistence type="predicted"/>
<evidence type="ECO:0000313" key="1">
    <source>
        <dbReference type="EMBL" id="JAH87470.1"/>
    </source>
</evidence>
<reference evidence="1" key="2">
    <citation type="journal article" date="2015" name="Fish Shellfish Immunol.">
        <title>Early steps in the European eel (Anguilla anguilla)-Vibrio vulnificus interaction in the gills: Role of the RtxA13 toxin.</title>
        <authorList>
            <person name="Callol A."/>
            <person name="Pajuelo D."/>
            <person name="Ebbesson L."/>
            <person name="Teles M."/>
            <person name="MacKenzie S."/>
            <person name="Amaro C."/>
        </authorList>
    </citation>
    <scope>NUCLEOTIDE SEQUENCE</scope>
</reference>
<accession>A0A0E9WD22</accession>
<reference evidence="1" key="1">
    <citation type="submission" date="2014-11" db="EMBL/GenBank/DDBJ databases">
        <authorList>
            <person name="Amaro Gonzalez C."/>
        </authorList>
    </citation>
    <scope>NUCLEOTIDE SEQUENCE</scope>
</reference>
<dbReference type="AlphaFoldDB" id="A0A0E9WD22"/>
<name>A0A0E9WD22_ANGAN</name>
<protein>
    <submittedName>
        <fullName evidence="1">Uncharacterized protein</fullName>
    </submittedName>
</protein>
<organism evidence="1">
    <name type="scientific">Anguilla anguilla</name>
    <name type="common">European freshwater eel</name>
    <name type="synonym">Muraena anguilla</name>
    <dbReference type="NCBI Taxonomy" id="7936"/>
    <lineage>
        <taxon>Eukaryota</taxon>
        <taxon>Metazoa</taxon>
        <taxon>Chordata</taxon>
        <taxon>Craniata</taxon>
        <taxon>Vertebrata</taxon>
        <taxon>Euteleostomi</taxon>
        <taxon>Actinopterygii</taxon>
        <taxon>Neopterygii</taxon>
        <taxon>Teleostei</taxon>
        <taxon>Anguilliformes</taxon>
        <taxon>Anguillidae</taxon>
        <taxon>Anguilla</taxon>
    </lineage>
</organism>
<sequence>MIFQISILCQSTSTAGHL</sequence>